<name>A0A0N8H9T4_9BACT</name>
<evidence type="ECO:0000313" key="2">
    <source>
        <dbReference type="Proteomes" id="UP000050454"/>
    </source>
</evidence>
<proteinExistence type="predicted"/>
<protein>
    <submittedName>
        <fullName evidence="1">Phenylalanyl-tRNA synthetase subunit alpha</fullName>
    </submittedName>
</protein>
<accession>A0A0N8H9T4</accession>
<dbReference type="OrthoDB" id="953239at2"/>
<keyword evidence="2" id="KW-1185">Reference proteome</keyword>
<dbReference type="EMBL" id="LGTQ01000006">
    <property type="protein sequence ID" value="KPM48260.1"/>
    <property type="molecule type" value="Genomic_DNA"/>
</dbReference>
<reference evidence="1 2" key="1">
    <citation type="submission" date="2015-07" db="EMBL/GenBank/DDBJ databases">
        <title>The draft genome sequence of Leadbetterella sp. JN14-9.</title>
        <authorList>
            <person name="Liu Y."/>
            <person name="Du J."/>
            <person name="Shao Z."/>
        </authorList>
    </citation>
    <scope>NUCLEOTIDE SEQUENCE [LARGE SCALE GENOMIC DNA]</scope>
    <source>
        <strain evidence="1 2">JN14-9</strain>
    </source>
</reference>
<organism evidence="1 2">
    <name type="scientific">Jiulongibacter sediminis</name>
    <dbReference type="NCBI Taxonomy" id="1605367"/>
    <lineage>
        <taxon>Bacteria</taxon>
        <taxon>Pseudomonadati</taxon>
        <taxon>Bacteroidota</taxon>
        <taxon>Cytophagia</taxon>
        <taxon>Cytophagales</taxon>
        <taxon>Leadbetterellaceae</taxon>
        <taxon>Jiulongibacter</taxon>
    </lineage>
</organism>
<comment type="caution">
    <text evidence="1">The sequence shown here is derived from an EMBL/GenBank/DDBJ whole genome shotgun (WGS) entry which is preliminary data.</text>
</comment>
<dbReference type="Proteomes" id="UP000050454">
    <property type="component" value="Unassembled WGS sequence"/>
</dbReference>
<keyword evidence="1" id="KW-0030">Aminoacyl-tRNA synthetase</keyword>
<gene>
    <name evidence="1" type="ORF">AFM12_06265</name>
</gene>
<dbReference type="STRING" id="1605367.AFM12_06265"/>
<sequence>MKKDIEIPEVKDLHLAVVKEYNEVFQCEDWNAYLINDKDESLEMVIIVSHGYDEKDKTSLMRKKIDMLPAKSFAKIELIQPELFKLNNEFNISFFEGNRMMEKTFIVPQNSISEDALEPIPLIEKMGVLAS</sequence>
<dbReference type="PATRIC" id="fig|1605367.3.peg.2619"/>
<dbReference type="GO" id="GO:0004812">
    <property type="term" value="F:aminoacyl-tRNA ligase activity"/>
    <property type="evidence" value="ECO:0007669"/>
    <property type="project" value="UniProtKB-KW"/>
</dbReference>
<evidence type="ECO:0000313" key="1">
    <source>
        <dbReference type="EMBL" id="KPM48260.1"/>
    </source>
</evidence>
<dbReference type="RefSeq" id="WP_055145431.1">
    <property type="nucleotide sequence ID" value="NZ_JXSZ01000006.1"/>
</dbReference>
<dbReference type="AlphaFoldDB" id="A0A0N8H9T4"/>
<keyword evidence="1" id="KW-0436">Ligase</keyword>